<proteinExistence type="predicted"/>
<evidence type="ECO:0000313" key="7">
    <source>
        <dbReference type="Proteomes" id="UP000318313"/>
    </source>
</evidence>
<accession>A0A518IF57</accession>
<dbReference type="Proteomes" id="UP000318313">
    <property type="component" value="Chromosome"/>
</dbReference>
<feature type="compositionally biased region" description="Polar residues" evidence="3">
    <location>
        <begin position="297"/>
        <end position="309"/>
    </location>
</feature>
<feature type="transmembrane region" description="Helical" evidence="4">
    <location>
        <begin position="89"/>
        <end position="110"/>
    </location>
</feature>
<keyword evidence="7" id="KW-1185">Reference proteome</keyword>
<name>A0A518IF57_9PLAN</name>
<keyword evidence="1" id="KW-0732">Signal</keyword>
<evidence type="ECO:0000313" key="6">
    <source>
        <dbReference type="EMBL" id="QDV51732.1"/>
    </source>
</evidence>
<dbReference type="Pfam" id="PF13385">
    <property type="entry name" value="Laminin_G_3"/>
    <property type="match status" value="1"/>
</dbReference>
<keyword evidence="2" id="KW-1015">Disulfide bond</keyword>
<dbReference type="GO" id="GO:0016989">
    <property type="term" value="F:sigma factor antagonist activity"/>
    <property type="evidence" value="ECO:0007669"/>
    <property type="project" value="TreeGrafter"/>
</dbReference>
<protein>
    <submittedName>
        <fullName evidence="6">FecR protein</fullName>
    </submittedName>
</protein>
<dbReference type="InterPro" id="IPR012373">
    <property type="entry name" value="Ferrdict_sens_TM"/>
</dbReference>
<dbReference type="EMBL" id="CP037452">
    <property type="protein sequence ID" value="QDV51732.1"/>
    <property type="molecule type" value="Genomic_DNA"/>
</dbReference>
<dbReference type="SUPFAM" id="SSF49899">
    <property type="entry name" value="Concanavalin A-like lectins/glucanases"/>
    <property type="match status" value="1"/>
</dbReference>
<evidence type="ECO:0000256" key="1">
    <source>
        <dbReference type="ARBA" id="ARBA00022729"/>
    </source>
</evidence>
<dbReference type="PANTHER" id="PTHR30273:SF2">
    <property type="entry name" value="PROTEIN FECR"/>
    <property type="match status" value="1"/>
</dbReference>
<keyword evidence="4" id="KW-1133">Transmembrane helix</keyword>
<evidence type="ECO:0000256" key="4">
    <source>
        <dbReference type="SAM" id="Phobius"/>
    </source>
</evidence>
<evidence type="ECO:0000259" key="5">
    <source>
        <dbReference type="SMART" id="SM00560"/>
    </source>
</evidence>
<organism evidence="6 7">
    <name type="scientific">Gimesia fumaroli</name>
    <dbReference type="NCBI Taxonomy" id="2527976"/>
    <lineage>
        <taxon>Bacteria</taxon>
        <taxon>Pseudomonadati</taxon>
        <taxon>Planctomycetota</taxon>
        <taxon>Planctomycetia</taxon>
        <taxon>Planctomycetales</taxon>
        <taxon>Planctomycetaceae</taxon>
        <taxon>Gimesia</taxon>
    </lineage>
</organism>
<feature type="domain" description="LamG-like jellyroll fold" evidence="5">
    <location>
        <begin position="395"/>
        <end position="546"/>
    </location>
</feature>
<evidence type="ECO:0000256" key="2">
    <source>
        <dbReference type="ARBA" id="ARBA00023157"/>
    </source>
</evidence>
<evidence type="ECO:0000256" key="3">
    <source>
        <dbReference type="SAM" id="MobiDB-lite"/>
    </source>
</evidence>
<dbReference type="AlphaFoldDB" id="A0A518IF57"/>
<feature type="compositionally biased region" description="Basic and acidic residues" evidence="3">
    <location>
        <begin position="280"/>
        <end position="290"/>
    </location>
</feature>
<dbReference type="Gene3D" id="2.60.120.200">
    <property type="match status" value="1"/>
</dbReference>
<dbReference type="PANTHER" id="PTHR30273">
    <property type="entry name" value="PERIPLASMIC SIGNAL SENSOR AND SIGMA FACTOR ACTIVATOR FECR-RELATED"/>
    <property type="match status" value="1"/>
</dbReference>
<dbReference type="InterPro" id="IPR006558">
    <property type="entry name" value="LamG-like"/>
</dbReference>
<gene>
    <name evidence="6" type="ORF">Enr17x_37900</name>
</gene>
<dbReference type="InterPro" id="IPR013320">
    <property type="entry name" value="ConA-like_dom_sf"/>
</dbReference>
<reference evidence="6 7" key="1">
    <citation type="submission" date="2019-03" db="EMBL/GenBank/DDBJ databases">
        <title>Deep-cultivation of Planctomycetes and their phenomic and genomic characterization uncovers novel biology.</title>
        <authorList>
            <person name="Wiegand S."/>
            <person name="Jogler M."/>
            <person name="Boedeker C."/>
            <person name="Pinto D."/>
            <person name="Vollmers J."/>
            <person name="Rivas-Marin E."/>
            <person name="Kohn T."/>
            <person name="Peeters S.H."/>
            <person name="Heuer A."/>
            <person name="Rast P."/>
            <person name="Oberbeckmann S."/>
            <person name="Bunk B."/>
            <person name="Jeske O."/>
            <person name="Meyerdierks A."/>
            <person name="Storesund J.E."/>
            <person name="Kallscheuer N."/>
            <person name="Luecker S."/>
            <person name="Lage O.M."/>
            <person name="Pohl T."/>
            <person name="Merkel B.J."/>
            <person name="Hornburger P."/>
            <person name="Mueller R.-W."/>
            <person name="Bruemmer F."/>
            <person name="Labrenz M."/>
            <person name="Spormann A.M."/>
            <person name="Op den Camp H."/>
            <person name="Overmann J."/>
            <person name="Amann R."/>
            <person name="Jetten M.S.M."/>
            <person name="Mascher T."/>
            <person name="Medema M.H."/>
            <person name="Devos D.P."/>
            <person name="Kaster A.-K."/>
            <person name="Ovreas L."/>
            <person name="Rohde M."/>
            <person name="Galperin M.Y."/>
            <person name="Jogler C."/>
        </authorList>
    </citation>
    <scope>NUCLEOTIDE SEQUENCE [LARGE SCALE GENOMIC DNA]</scope>
    <source>
        <strain evidence="6 7">Enr17</strain>
    </source>
</reference>
<keyword evidence="4" id="KW-0812">Transmembrane</keyword>
<dbReference type="SMART" id="SM00560">
    <property type="entry name" value="LamGL"/>
    <property type="match status" value="1"/>
</dbReference>
<dbReference type="RefSeq" id="WP_145311124.1">
    <property type="nucleotide sequence ID" value="NZ_CP037452.1"/>
</dbReference>
<sequence>MSLPFPEGQNSESDVDLIRRLLDGRISEDELRTIEQRIQSDIAFRNRYIQLVDLESAFYEECSAPDSSLSSSTIIQLKTLQNTTRRNSIIVMVLCVVCLLLVFSFLLLPWQSGNVSSGKNLAQPSRTQTKVPDREETFNVCPLPEMKQTPDIAILTYVDGIDSDEFKVGRCFKAGTLKIPHGRIQLEFFSGALITIVGPAEIEMISKSAATLHSGRATVLIPESAIDFVINAPEAAVVDLGTEIGIQIDKDGPREAKPLTNKLAETPLSANEGTSIVSKQPKESSGDPKKMAIPNKLESSTLAPNSVETPSLGLPVRQEYIDAVKQSRPLVYWRFEAEEFGQVRNEMGLQWTADVIRNHNEPECLQIADGYAQFRLSEAPRMIMPADPFPELNEGPFSVEFWIRADKLAHMTCVSVIQETDAVGIQHLNVIEIMAKEYLANMKHEIGNIRFLQRFPPSPDWKFGTNLISREHCVPGQWMQVVVVKKHNMLELYLNGSIARRVFHNVESDSSGYKLYLGQLRLVNTLRQFVGGIDEFALYKRALGPEEVQNHFRLMFW</sequence>
<keyword evidence="4" id="KW-0472">Membrane</keyword>
<feature type="region of interest" description="Disordered" evidence="3">
    <location>
        <begin position="270"/>
        <end position="309"/>
    </location>
</feature>
<dbReference type="OrthoDB" id="292867at2"/>
<dbReference type="KEGG" id="gfm:Enr17x_37900"/>